<keyword evidence="3" id="KW-1185">Reference proteome</keyword>
<evidence type="ECO:0000313" key="3">
    <source>
        <dbReference type="Proteomes" id="UP000713904"/>
    </source>
</evidence>
<dbReference type="InterPro" id="IPR036116">
    <property type="entry name" value="FN3_sf"/>
</dbReference>
<dbReference type="Proteomes" id="UP000713904">
    <property type="component" value="Unassembled WGS sequence"/>
</dbReference>
<keyword evidence="1" id="KW-1133">Transmembrane helix</keyword>
<keyword evidence="1" id="KW-0812">Transmembrane</keyword>
<reference evidence="2 3" key="1">
    <citation type="submission" date="2020-05" db="EMBL/GenBank/DDBJ databases">
        <title>Draft genome of xy-202 and genomic insight in genome of the genus Peptostreptococcus.</title>
        <authorList>
            <person name="Zhang Z."/>
        </authorList>
    </citation>
    <scope>NUCLEOTIDE SEQUENCE [LARGE SCALE GENOMIC DNA]</scope>
    <source>
        <strain evidence="2 3">DSM 27025</strain>
    </source>
</reference>
<gene>
    <name evidence="2" type="ORF">HLB29_03680</name>
</gene>
<accession>A0ABR6TK48</accession>
<sequence length="524" mass="59792">MLKRKIALILAIPTVIIGLYFGLISGYINPMIKGLDVKIIGGTFITNINRYVIKVGDVVNLSTGDYIIVPSFAKKPKLNFAVLDDSGVLTVKNNKLIANKEGYSSIGILNKNRVLRKAVIMVVNPKIKNMEISLSKPIKYFGDEAEIISTVDIEDFKKLEQGYKLKYSTTKPDILKIEGDKVEAIGIGEARLISRYERNEIQKIIKILPRVDKIKIGDYFELEEQEKIILKPEIVTNPSNQKMTVKYKPLNNVDQSKFDDNTIIINGKNGPERSQGIVIDKNGSMLAKRKGTYKVKITAGNKSTTTVVNVKAQSFSNKKVHNLNYFINNKNNKFDVEIGWDYLENVNTYRVYIQYEDGEDPVLFTTVKASSNNFSNKERRLSNILSFDISNKKNFKYKVFVVGYNGYEETKKSNEIIVSNIQNLDFQKKKVKGVTYKVDKINGNVLIKWRPIDNNKYTYRVYYKERTGKKNSYNLVANNVNKESAVVKIDSKEIDYEFYVLAIDERGQVSSFSNPVRIKAKFLE</sequence>
<protein>
    <recommendedName>
        <fullName evidence="4">Fibronectin type-III domain-containing protein</fullName>
    </recommendedName>
</protein>
<dbReference type="InterPro" id="IPR013783">
    <property type="entry name" value="Ig-like_fold"/>
</dbReference>
<dbReference type="SUPFAM" id="SSF49265">
    <property type="entry name" value="Fibronectin type III"/>
    <property type="match status" value="1"/>
</dbReference>
<proteinExistence type="predicted"/>
<evidence type="ECO:0008006" key="4">
    <source>
        <dbReference type="Google" id="ProtNLM"/>
    </source>
</evidence>
<dbReference type="RefSeq" id="WP_185623807.1">
    <property type="nucleotide sequence ID" value="NZ_JABGBW010000002.1"/>
</dbReference>
<organism evidence="2 3">
    <name type="scientific">Peptostreptococcus canis</name>
    <dbReference type="NCBI Taxonomy" id="1159213"/>
    <lineage>
        <taxon>Bacteria</taxon>
        <taxon>Bacillati</taxon>
        <taxon>Bacillota</taxon>
        <taxon>Clostridia</taxon>
        <taxon>Peptostreptococcales</taxon>
        <taxon>Peptostreptococcaceae</taxon>
        <taxon>Peptostreptococcus</taxon>
    </lineage>
</organism>
<keyword evidence="1" id="KW-0472">Membrane</keyword>
<evidence type="ECO:0000313" key="2">
    <source>
        <dbReference type="EMBL" id="MBC2575780.1"/>
    </source>
</evidence>
<feature type="transmembrane region" description="Helical" evidence="1">
    <location>
        <begin position="7"/>
        <end position="28"/>
    </location>
</feature>
<name>A0ABR6TK48_9FIRM</name>
<dbReference type="Gene3D" id="2.60.40.10">
    <property type="entry name" value="Immunoglobulins"/>
    <property type="match status" value="1"/>
</dbReference>
<evidence type="ECO:0000256" key="1">
    <source>
        <dbReference type="SAM" id="Phobius"/>
    </source>
</evidence>
<dbReference type="EMBL" id="JABGBW010000002">
    <property type="protein sequence ID" value="MBC2575780.1"/>
    <property type="molecule type" value="Genomic_DNA"/>
</dbReference>
<comment type="caution">
    <text evidence="2">The sequence shown here is derived from an EMBL/GenBank/DDBJ whole genome shotgun (WGS) entry which is preliminary data.</text>
</comment>